<proteinExistence type="predicted"/>
<reference evidence="1 2" key="1">
    <citation type="submission" date="2024-03" db="EMBL/GenBank/DDBJ databases">
        <title>The Acrasis kona genome and developmental transcriptomes reveal deep origins of eukaryotic multicellular pathways.</title>
        <authorList>
            <person name="Sheikh S."/>
            <person name="Fu C.-J."/>
            <person name="Brown M.W."/>
            <person name="Baldauf S.L."/>
        </authorList>
    </citation>
    <scope>NUCLEOTIDE SEQUENCE [LARGE SCALE GENOMIC DNA]</scope>
    <source>
        <strain evidence="1 2">ATCC MYA-3509</strain>
    </source>
</reference>
<dbReference type="SUPFAM" id="SSF54518">
    <property type="entry name" value="Tubby C-terminal domain-like"/>
    <property type="match status" value="1"/>
</dbReference>
<protein>
    <recommendedName>
        <fullName evidence="3">Phospholipid scramblase</fullName>
    </recommendedName>
</protein>
<dbReference type="InterPro" id="IPR007612">
    <property type="entry name" value="LOR"/>
</dbReference>
<dbReference type="Proteomes" id="UP001431209">
    <property type="component" value="Unassembled WGS sequence"/>
</dbReference>
<keyword evidence="2" id="KW-1185">Reference proteome</keyword>
<evidence type="ECO:0000313" key="1">
    <source>
        <dbReference type="EMBL" id="KAL0480704.1"/>
    </source>
</evidence>
<name>A0AAW2YVM7_9EUKA</name>
<comment type="caution">
    <text evidence="1">The sequence shown here is derived from an EMBL/GenBank/DDBJ whole genome shotgun (WGS) entry which is preliminary data.</text>
</comment>
<evidence type="ECO:0008006" key="3">
    <source>
        <dbReference type="Google" id="ProtNLM"/>
    </source>
</evidence>
<evidence type="ECO:0000313" key="2">
    <source>
        <dbReference type="Proteomes" id="UP001431209"/>
    </source>
</evidence>
<dbReference type="EMBL" id="JAOPGA020000683">
    <property type="protein sequence ID" value="KAL0480704.1"/>
    <property type="molecule type" value="Genomic_DNA"/>
</dbReference>
<dbReference type="Pfam" id="PF04525">
    <property type="entry name" value="LOR"/>
    <property type="match status" value="1"/>
</dbReference>
<gene>
    <name evidence="1" type="ORF">AKO1_007007</name>
</gene>
<accession>A0AAW2YVM7</accession>
<dbReference type="InterPro" id="IPR025659">
    <property type="entry name" value="Tubby-like_C"/>
</dbReference>
<organism evidence="1 2">
    <name type="scientific">Acrasis kona</name>
    <dbReference type="NCBI Taxonomy" id="1008807"/>
    <lineage>
        <taxon>Eukaryota</taxon>
        <taxon>Discoba</taxon>
        <taxon>Heterolobosea</taxon>
        <taxon>Tetramitia</taxon>
        <taxon>Eutetramitia</taxon>
        <taxon>Acrasidae</taxon>
        <taxon>Acrasis</taxon>
    </lineage>
</organism>
<dbReference type="AlphaFoldDB" id="A0AAW2YVM7"/>
<sequence>MARFPTTLNYPSINKQHTLQQTQKKSTTNCPSKISHHVASASFLRHFLQANKTLDDLKIIDQDGSEMLYSKSNSFFFFDRTIFDAKTHQPLLRVTKDFIFPVYRFFIGGREVARVEPKVSIPTRSFVCKTKDQAKRSSVEIGGDFFNFNFNFAKNGELTGSVSKSSNDVIELRLAEGQDLVHYLAMCMVVGRQIELNDPEQEQNIFR</sequence>